<comment type="caution">
    <text evidence="1">The sequence shown here is derived from an EMBL/GenBank/DDBJ whole genome shotgun (WGS) entry which is preliminary data.</text>
</comment>
<dbReference type="Proteomes" id="UP000789920">
    <property type="component" value="Unassembled WGS sequence"/>
</dbReference>
<name>A0ACA9SP91_9GLOM</name>
<reference evidence="1" key="1">
    <citation type="submission" date="2021-06" db="EMBL/GenBank/DDBJ databases">
        <authorList>
            <person name="Kallberg Y."/>
            <person name="Tangrot J."/>
            <person name="Rosling A."/>
        </authorList>
    </citation>
    <scope>NUCLEOTIDE SEQUENCE</scope>
    <source>
        <strain evidence="1">MA461A</strain>
    </source>
</reference>
<protein>
    <submittedName>
        <fullName evidence="1">11132_t:CDS:1</fullName>
    </submittedName>
</protein>
<sequence length="191" mass="22585">MVKHAKKPDEKISNKKTKTDNKTTLQQSSTLEIFFTISKVSNKEKVKRIWDDLNEEKKFLLEDEFVQMHEDWLYLLKYELVSEYYLNIKKQITSIEGRGIDDSYPNDADGLAFSSKTIKLSLKKIFNLLEWDIEDMKWSRPKIRSLEKWLKNVLLLNSILTVERGKSGSHNRLGWQKFTDKIIKLVGDKRE</sequence>
<proteinExistence type="predicted"/>
<gene>
    <name evidence="1" type="ORF">RPERSI_LOCUS32442</name>
</gene>
<evidence type="ECO:0000313" key="1">
    <source>
        <dbReference type="EMBL" id="CAG8842711.1"/>
    </source>
</evidence>
<keyword evidence="2" id="KW-1185">Reference proteome</keyword>
<accession>A0ACA9SP91</accession>
<organism evidence="1 2">
    <name type="scientific">Racocetra persica</name>
    <dbReference type="NCBI Taxonomy" id="160502"/>
    <lineage>
        <taxon>Eukaryota</taxon>
        <taxon>Fungi</taxon>
        <taxon>Fungi incertae sedis</taxon>
        <taxon>Mucoromycota</taxon>
        <taxon>Glomeromycotina</taxon>
        <taxon>Glomeromycetes</taxon>
        <taxon>Diversisporales</taxon>
        <taxon>Gigasporaceae</taxon>
        <taxon>Racocetra</taxon>
    </lineage>
</organism>
<dbReference type="EMBL" id="CAJVQC010135301">
    <property type="protein sequence ID" value="CAG8842711.1"/>
    <property type="molecule type" value="Genomic_DNA"/>
</dbReference>
<feature type="non-terminal residue" evidence="1">
    <location>
        <position position="191"/>
    </location>
</feature>
<evidence type="ECO:0000313" key="2">
    <source>
        <dbReference type="Proteomes" id="UP000789920"/>
    </source>
</evidence>